<protein>
    <recommendedName>
        <fullName evidence="9">O-methylsterigmatocystin oxidoreductase</fullName>
    </recommendedName>
</protein>
<dbReference type="PANTHER" id="PTHR46300">
    <property type="entry name" value="P450, PUTATIVE (EUROFUNG)-RELATED-RELATED"/>
    <property type="match status" value="1"/>
</dbReference>
<dbReference type="CDD" id="cd11065">
    <property type="entry name" value="CYP64-like"/>
    <property type="match status" value="1"/>
</dbReference>
<gene>
    <name evidence="7" type="ORF">N7492_006601</name>
</gene>
<dbReference type="PRINTS" id="PR00385">
    <property type="entry name" value="P450"/>
</dbReference>
<evidence type="ECO:0000313" key="7">
    <source>
        <dbReference type="EMBL" id="KAJ5161209.1"/>
    </source>
</evidence>
<dbReference type="InterPro" id="IPR002401">
    <property type="entry name" value="Cyt_P450_E_grp-I"/>
</dbReference>
<dbReference type="SUPFAM" id="SSF48264">
    <property type="entry name" value="Cytochrome P450"/>
    <property type="match status" value="1"/>
</dbReference>
<dbReference type="Gene3D" id="1.10.630.10">
    <property type="entry name" value="Cytochrome P450"/>
    <property type="match status" value="1"/>
</dbReference>
<organism evidence="7 8">
    <name type="scientific">Penicillium capsulatum</name>
    <dbReference type="NCBI Taxonomy" id="69766"/>
    <lineage>
        <taxon>Eukaryota</taxon>
        <taxon>Fungi</taxon>
        <taxon>Dikarya</taxon>
        <taxon>Ascomycota</taxon>
        <taxon>Pezizomycotina</taxon>
        <taxon>Eurotiomycetes</taxon>
        <taxon>Eurotiomycetidae</taxon>
        <taxon>Eurotiales</taxon>
        <taxon>Aspergillaceae</taxon>
        <taxon>Penicillium</taxon>
    </lineage>
</organism>
<comment type="cofactor">
    <cofactor evidence="5">
        <name>heme</name>
        <dbReference type="ChEBI" id="CHEBI:30413"/>
    </cofactor>
</comment>
<evidence type="ECO:0000313" key="8">
    <source>
        <dbReference type="Proteomes" id="UP001146351"/>
    </source>
</evidence>
<evidence type="ECO:0000256" key="2">
    <source>
        <dbReference type="ARBA" id="ARBA00022723"/>
    </source>
</evidence>
<reference evidence="7" key="1">
    <citation type="submission" date="2022-11" db="EMBL/GenBank/DDBJ databases">
        <authorList>
            <person name="Petersen C."/>
        </authorList>
    </citation>
    <scope>NUCLEOTIDE SEQUENCE</scope>
    <source>
        <strain evidence="7">IBT 21917</strain>
    </source>
</reference>
<dbReference type="InterPro" id="IPR001128">
    <property type="entry name" value="Cyt_P450"/>
</dbReference>
<dbReference type="Proteomes" id="UP001146351">
    <property type="component" value="Unassembled WGS sequence"/>
</dbReference>
<dbReference type="GO" id="GO:0004497">
    <property type="term" value="F:monooxygenase activity"/>
    <property type="evidence" value="ECO:0007669"/>
    <property type="project" value="UniProtKB-KW"/>
</dbReference>
<dbReference type="PROSITE" id="PS00086">
    <property type="entry name" value="CYTOCHROME_P450"/>
    <property type="match status" value="1"/>
</dbReference>
<dbReference type="Pfam" id="PF00067">
    <property type="entry name" value="p450"/>
    <property type="match status" value="1"/>
</dbReference>
<keyword evidence="2 5" id="KW-0479">Metal-binding</keyword>
<dbReference type="InterPro" id="IPR017972">
    <property type="entry name" value="Cyt_P450_CS"/>
</dbReference>
<keyword evidence="4 5" id="KW-0408">Iron</keyword>
<dbReference type="EMBL" id="JAPQKO010000005">
    <property type="protein sequence ID" value="KAJ5161209.1"/>
    <property type="molecule type" value="Genomic_DNA"/>
</dbReference>
<dbReference type="InterPro" id="IPR036396">
    <property type="entry name" value="Cyt_P450_sf"/>
</dbReference>
<evidence type="ECO:0000256" key="1">
    <source>
        <dbReference type="ARBA" id="ARBA00010617"/>
    </source>
</evidence>
<feature type="binding site" description="axial binding residue" evidence="5">
    <location>
        <position position="560"/>
    </location>
    <ligand>
        <name>heme</name>
        <dbReference type="ChEBI" id="CHEBI:30413"/>
    </ligand>
    <ligandPart>
        <name>Fe</name>
        <dbReference type="ChEBI" id="CHEBI:18248"/>
    </ligandPart>
</feature>
<dbReference type="GO" id="GO:0020037">
    <property type="term" value="F:heme binding"/>
    <property type="evidence" value="ECO:0007669"/>
    <property type="project" value="InterPro"/>
</dbReference>
<evidence type="ECO:0000256" key="5">
    <source>
        <dbReference type="PIRSR" id="PIRSR602401-1"/>
    </source>
</evidence>
<dbReference type="AlphaFoldDB" id="A0A9W9LKV2"/>
<keyword evidence="3 6" id="KW-0560">Oxidoreductase</keyword>
<sequence length="642" mass="71646">MWILVEFKADSHAEKLIPSTQETGVAGYFSPVAVGWPLSRVSRTDPPDPNSLQATETNRALVVHSGVDVEGQIGRKVEMVQRARLQPPEKSPLNEIRLLSLGWLLRIILPPCQFDTSESMSLLVGVIVGALVLYVIRLQLTRKNAPGPLPPGPPGKPILGNISDLPPPTGQDWMHWLKHKTEYGPISSITVMGQTIVILNDTKIALELMNKRSAIYSSRPNLVFASEMVGWEHILAMQTYSDRFRAYRKAMQPYLGSETAVAKHNTLQETEVRRFLLRTLDDPKNFVEHIQTEAGAVILKIAYGYTVESHKRDPLVHIANLTLKHFSVAGTPGAWLVDMIPALKYVPSWFPGAGFKRKAQAWKIHLENVANIPYAFVRQQMETGKYAPSYLSNLFKTGGFPAQGTEEELVVKWTAASLYTGGADTTVCAIKIFFLAMTVNPSVQQKAQEELDRVLGSGQLPTVALRDKLPYINAVVKEVLRWHPVAPMGIPHMTVDDDMWEGYHIPKSSLILPNIWAMTHDPEIYENPMEFNPDRFLGTDGKEPEMDPHSVVFGFGRRVCPGRILAQNTLYLSIAQSLTVFNISATADEHNLRPEFQPGVISHPVPWGCKIKPRSPEHGALIKTVLRDFPFEKSDSSELEIN</sequence>
<reference evidence="7" key="2">
    <citation type="journal article" date="2023" name="IMA Fungus">
        <title>Comparative genomic study of the Penicillium genus elucidates a diverse pangenome and 15 lateral gene transfer events.</title>
        <authorList>
            <person name="Petersen C."/>
            <person name="Sorensen T."/>
            <person name="Nielsen M.R."/>
            <person name="Sondergaard T.E."/>
            <person name="Sorensen J.L."/>
            <person name="Fitzpatrick D.A."/>
            <person name="Frisvad J.C."/>
            <person name="Nielsen K.L."/>
        </authorList>
    </citation>
    <scope>NUCLEOTIDE SEQUENCE</scope>
    <source>
        <strain evidence="7">IBT 21917</strain>
    </source>
</reference>
<comment type="similarity">
    <text evidence="1 6">Belongs to the cytochrome P450 family.</text>
</comment>
<evidence type="ECO:0000256" key="6">
    <source>
        <dbReference type="RuleBase" id="RU000461"/>
    </source>
</evidence>
<keyword evidence="8" id="KW-1185">Reference proteome</keyword>
<dbReference type="OrthoDB" id="2789670at2759"/>
<dbReference type="GO" id="GO:0016705">
    <property type="term" value="F:oxidoreductase activity, acting on paired donors, with incorporation or reduction of molecular oxygen"/>
    <property type="evidence" value="ECO:0007669"/>
    <property type="project" value="InterPro"/>
</dbReference>
<evidence type="ECO:0008006" key="9">
    <source>
        <dbReference type="Google" id="ProtNLM"/>
    </source>
</evidence>
<dbReference type="GO" id="GO:0005506">
    <property type="term" value="F:iron ion binding"/>
    <property type="evidence" value="ECO:0007669"/>
    <property type="project" value="InterPro"/>
</dbReference>
<evidence type="ECO:0000256" key="3">
    <source>
        <dbReference type="ARBA" id="ARBA00023002"/>
    </source>
</evidence>
<dbReference type="PANTHER" id="PTHR46300:SF12">
    <property type="entry name" value="P450, PUTATIVE (EUROFUNG)-RELATED"/>
    <property type="match status" value="1"/>
</dbReference>
<proteinExistence type="inferred from homology"/>
<evidence type="ECO:0000256" key="4">
    <source>
        <dbReference type="ARBA" id="ARBA00023004"/>
    </source>
</evidence>
<keyword evidence="6" id="KW-0503">Monooxygenase</keyword>
<dbReference type="InterPro" id="IPR050364">
    <property type="entry name" value="Cytochrome_P450_fung"/>
</dbReference>
<dbReference type="PRINTS" id="PR00463">
    <property type="entry name" value="EP450I"/>
</dbReference>
<accession>A0A9W9LKV2</accession>
<comment type="caution">
    <text evidence="7">The sequence shown here is derived from an EMBL/GenBank/DDBJ whole genome shotgun (WGS) entry which is preliminary data.</text>
</comment>
<dbReference type="GO" id="GO:0043386">
    <property type="term" value="P:mycotoxin biosynthetic process"/>
    <property type="evidence" value="ECO:0007669"/>
    <property type="project" value="UniProtKB-ARBA"/>
</dbReference>
<keyword evidence="5 6" id="KW-0349">Heme</keyword>
<name>A0A9W9LKV2_9EURO</name>